<keyword evidence="4 5" id="KW-0862">Zinc</keyword>
<dbReference type="GO" id="GO:0089701">
    <property type="term" value="C:U2AF complex"/>
    <property type="evidence" value="ECO:0007669"/>
    <property type="project" value="InterPro"/>
</dbReference>
<feature type="region of interest" description="Disordered" evidence="6">
    <location>
        <begin position="22"/>
        <end position="42"/>
    </location>
</feature>
<accession>A0A7J7K172</accession>
<dbReference type="AlphaFoldDB" id="A0A7J7K172"/>
<evidence type="ECO:0000313" key="8">
    <source>
        <dbReference type="EMBL" id="KAF6031338.1"/>
    </source>
</evidence>
<keyword evidence="2" id="KW-0677">Repeat</keyword>
<dbReference type="PROSITE" id="PS50103">
    <property type="entry name" value="ZF_C3H1"/>
    <property type="match status" value="1"/>
</dbReference>
<comment type="caution">
    <text evidence="8">The sequence shown here is derived from an EMBL/GenBank/DDBJ whole genome shotgun (WGS) entry which is preliminary data.</text>
</comment>
<evidence type="ECO:0000256" key="4">
    <source>
        <dbReference type="ARBA" id="ARBA00022833"/>
    </source>
</evidence>
<evidence type="ECO:0000256" key="6">
    <source>
        <dbReference type="SAM" id="MobiDB-lite"/>
    </source>
</evidence>
<dbReference type="Pfam" id="PF00642">
    <property type="entry name" value="zf-CCCH"/>
    <property type="match status" value="1"/>
</dbReference>
<dbReference type="InterPro" id="IPR009145">
    <property type="entry name" value="U2AF_small"/>
</dbReference>
<dbReference type="SUPFAM" id="SSF90229">
    <property type="entry name" value="CCCH zinc finger"/>
    <property type="match status" value="1"/>
</dbReference>
<dbReference type="Proteomes" id="UP000593567">
    <property type="component" value="Unassembled WGS sequence"/>
</dbReference>
<keyword evidence="1 5" id="KW-0479">Metal-binding</keyword>
<protein>
    <recommendedName>
        <fullName evidence="7">C3H1-type domain-containing protein</fullName>
    </recommendedName>
</protein>
<dbReference type="GO" id="GO:0003723">
    <property type="term" value="F:RNA binding"/>
    <property type="evidence" value="ECO:0007669"/>
    <property type="project" value="InterPro"/>
</dbReference>
<feature type="domain" description="C3H1-type" evidence="7">
    <location>
        <begin position="41"/>
        <end position="69"/>
    </location>
</feature>
<dbReference type="InterPro" id="IPR000571">
    <property type="entry name" value="Znf_CCCH"/>
</dbReference>
<name>A0A7J7K172_BUGNE</name>
<dbReference type="GO" id="GO:0008270">
    <property type="term" value="F:zinc ion binding"/>
    <property type="evidence" value="ECO:0007669"/>
    <property type="project" value="UniProtKB-KW"/>
</dbReference>
<dbReference type="EMBL" id="VXIV02001623">
    <property type="protein sequence ID" value="KAF6031338.1"/>
    <property type="molecule type" value="Genomic_DNA"/>
</dbReference>
<evidence type="ECO:0000256" key="3">
    <source>
        <dbReference type="ARBA" id="ARBA00022771"/>
    </source>
</evidence>
<evidence type="ECO:0000256" key="5">
    <source>
        <dbReference type="PROSITE-ProRule" id="PRU00723"/>
    </source>
</evidence>
<dbReference type="GO" id="GO:0000398">
    <property type="term" value="P:mRNA splicing, via spliceosome"/>
    <property type="evidence" value="ECO:0007669"/>
    <property type="project" value="InterPro"/>
</dbReference>
<dbReference type="SMART" id="SM00356">
    <property type="entry name" value="ZnF_C3H1"/>
    <property type="match status" value="1"/>
</dbReference>
<reference evidence="8" key="1">
    <citation type="submission" date="2020-06" db="EMBL/GenBank/DDBJ databases">
        <title>Draft genome of Bugula neritina, a colonial animal packing powerful symbionts and potential medicines.</title>
        <authorList>
            <person name="Rayko M."/>
        </authorList>
    </citation>
    <scope>NUCLEOTIDE SEQUENCE [LARGE SCALE GENOMIC DNA]</scope>
    <source>
        <strain evidence="8">Kwan_BN1</strain>
    </source>
</reference>
<proteinExistence type="predicted"/>
<dbReference type="OrthoDB" id="75923at2759"/>
<dbReference type="PANTHER" id="PTHR12620">
    <property type="entry name" value="U2 SNRNP AUXILIARY FACTOR, SMALL SUBUNIT"/>
    <property type="match status" value="1"/>
</dbReference>
<keyword evidence="9" id="KW-1185">Reference proteome</keyword>
<dbReference type="PRINTS" id="PR01848">
    <property type="entry name" value="U2AUXFACTOR"/>
</dbReference>
<evidence type="ECO:0000313" key="9">
    <source>
        <dbReference type="Proteomes" id="UP000593567"/>
    </source>
</evidence>
<evidence type="ECO:0000256" key="1">
    <source>
        <dbReference type="ARBA" id="ARBA00022723"/>
    </source>
</evidence>
<dbReference type="InterPro" id="IPR036855">
    <property type="entry name" value="Znf_CCCH_sf"/>
</dbReference>
<feature type="zinc finger region" description="C3H1-type" evidence="5">
    <location>
        <begin position="41"/>
        <end position="69"/>
    </location>
</feature>
<evidence type="ECO:0000256" key="2">
    <source>
        <dbReference type="ARBA" id="ARBA00022737"/>
    </source>
</evidence>
<organism evidence="8 9">
    <name type="scientific">Bugula neritina</name>
    <name type="common">Brown bryozoan</name>
    <name type="synonym">Sertularia neritina</name>
    <dbReference type="NCBI Taxonomy" id="10212"/>
    <lineage>
        <taxon>Eukaryota</taxon>
        <taxon>Metazoa</taxon>
        <taxon>Spiralia</taxon>
        <taxon>Lophotrochozoa</taxon>
        <taxon>Bryozoa</taxon>
        <taxon>Gymnolaemata</taxon>
        <taxon>Cheilostomatida</taxon>
        <taxon>Flustrina</taxon>
        <taxon>Buguloidea</taxon>
        <taxon>Bugulidae</taxon>
        <taxon>Bugula</taxon>
    </lineage>
</organism>
<keyword evidence="3 5" id="KW-0863">Zinc-finger</keyword>
<gene>
    <name evidence="8" type="ORF">EB796_010358</name>
</gene>
<sequence>MIGQSLCNVDDEKLEELLNGQKTPTSEQTHNPEPPSSNNLPEPQNICSFFRKVGACRFGDRCSRVHTKPAISKTLLVSGMYNHPSLDNLYCGYDTDISLEYDEEDFYQHFKEFYYDTLPEFDAVGHVCSLKSAVTMSSILEAMSMCSIPVKMKRSMLSSYSMADGMGADNYNVRSQLLRNGSQQYVDSFVIRNVQKGETATSSCLHNPDRRFSLADRDIISANERSDEHYPRKETVVLLFHVCEMIIPYCIDR</sequence>
<evidence type="ECO:0000259" key="7">
    <source>
        <dbReference type="PROSITE" id="PS50103"/>
    </source>
</evidence>